<name>A0A366H5M7_9BACT</name>
<dbReference type="AlphaFoldDB" id="A0A366H5M7"/>
<proteinExistence type="predicted"/>
<protein>
    <recommendedName>
        <fullName evidence="4">GNT-I family protein</fullName>
    </recommendedName>
</protein>
<sequence>MIPSPPPLEVPVLLLVFRRLDTLRRVVDALRAVRPTRVYIAADGPKAGDTATAAKCAEVRQYLAEAIDWPCAVKTLYRDHNLGCGAAVSGGISWFFQHEVEGIILEDDTLPAPDFFPYCAGLLARHRDDKRVMCISGDNFQDGQWRGEGDYYFSKHPHCWGWASWRRAWELNTNAFPGLHEAPHADWWQSIHEDPAESLYWERAFHTAQRGEVDTWDYQWTYACWQHGGLTALPNVNLVANIGFGGEATHTMDATHQWSERKTGTLESLRAPAAVARDVDADLYTFTHHHCPAGSEAERILWEALIKQQRRENKDLRRKVVEMEKQNASIAKELKWAVANKWKAARRLLSGRWPEV</sequence>
<accession>A0A366H5M7</accession>
<dbReference type="SUPFAM" id="SSF53448">
    <property type="entry name" value="Nucleotide-diphospho-sugar transferases"/>
    <property type="match status" value="1"/>
</dbReference>
<dbReference type="Proteomes" id="UP000253426">
    <property type="component" value="Unassembled WGS sequence"/>
</dbReference>
<gene>
    <name evidence="2" type="ORF">DES53_116113</name>
</gene>
<feature type="coiled-coil region" evidence="1">
    <location>
        <begin position="299"/>
        <end position="333"/>
    </location>
</feature>
<comment type="caution">
    <text evidence="2">The sequence shown here is derived from an EMBL/GenBank/DDBJ whole genome shotgun (WGS) entry which is preliminary data.</text>
</comment>
<dbReference type="InterPro" id="IPR029044">
    <property type="entry name" value="Nucleotide-diphossugar_trans"/>
</dbReference>
<evidence type="ECO:0000313" key="3">
    <source>
        <dbReference type="Proteomes" id="UP000253426"/>
    </source>
</evidence>
<evidence type="ECO:0008006" key="4">
    <source>
        <dbReference type="Google" id="ProtNLM"/>
    </source>
</evidence>
<evidence type="ECO:0000256" key="1">
    <source>
        <dbReference type="SAM" id="Coils"/>
    </source>
</evidence>
<dbReference type="EMBL" id="QNRR01000016">
    <property type="protein sequence ID" value="RBP36674.1"/>
    <property type="molecule type" value="Genomic_DNA"/>
</dbReference>
<keyword evidence="1" id="KW-0175">Coiled coil</keyword>
<organism evidence="2 3">
    <name type="scientific">Roseimicrobium gellanilyticum</name>
    <dbReference type="NCBI Taxonomy" id="748857"/>
    <lineage>
        <taxon>Bacteria</taxon>
        <taxon>Pseudomonadati</taxon>
        <taxon>Verrucomicrobiota</taxon>
        <taxon>Verrucomicrobiia</taxon>
        <taxon>Verrucomicrobiales</taxon>
        <taxon>Verrucomicrobiaceae</taxon>
        <taxon>Roseimicrobium</taxon>
    </lineage>
</organism>
<dbReference type="RefSeq" id="WP_113961901.1">
    <property type="nucleotide sequence ID" value="NZ_QNRR01000016.1"/>
</dbReference>
<evidence type="ECO:0000313" key="2">
    <source>
        <dbReference type="EMBL" id="RBP36674.1"/>
    </source>
</evidence>
<keyword evidence="3" id="KW-1185">Reference proteome</keyword>
<reference evidence="2 3" key="1">
    <citation type="submission" date="2018-06" db="EMBL/GenBank/DDBJ databases">
        <title>Genomic Encyclopedia of Type Strains, Phase IV (KMG-IV): sequencing the most valuable type-strain genomes for metagenomic binning, comparative biology and taxonomic classification.</title>
        <authorList>
            <person name="Goeker M."/>
        </authorList>
    </citation>
    <scope>NUCLEOTIDE SEQUENCE [LARGE SCALE GENOMIC DNA]</scope>
    <source>
        <strain evidence="2 3">DSM 25532</strain>
    </source>
</reference>
<dbReference type="OrthoDB" id="5180856at2"/>
<dbReference type="Gene3D" id="3.90.550.10">
    <property type="entry name" value="Spore Coat Polysaccharide Biosynthesis Protein SpsA, Chain A"/>
    <property type="match status" value="1"/>
</dbReference>